<protein>
    <submittedName>
        <fullName evidence="1">DUF3107 family protein</fullName>
    </submittedName>
</protein>
<evidence type="ECO:0000313" key="2">
    <source>
        <dbReference type="Proteomes" id="UP000431901"/>
    </source>
</evidence>
<evidence type="ECO:0000313" key="1">
    <source>
        <dbReference type="EMBL" id="MXQ63215.1"/>
    </source>
</evidence>
<dbReference type="RefSeq" id="WP_161101408.1">
    <property type="nucleotide sequence ID" value="NZ_JBHLYI010000002.1"/>
</dbReference>
<dbReference type="EMBL" id="WUTW01000001">
    <property type="protein sequence ID" value="MXQ63215.1"/>
    <property type="molecule type" value="Genomic_DNA"/>
</dbReference>
<proteinExistence type="predicted"/>
<name>A0A6I4W468_9ACTN</name>
<organism evidence="1 2">
    <name type="scientific">Actinomadura rayongensis</name>
    <dbReference type="NCBI Taxonomy" id="1429076"/>
    <lineage>
        <taxon>Bacteria</taxon>
        <taxon>Bacillati</taxon>
        <taxon>Actinomycetota</taxon>
        <taxon>Actinomycetes</taxon>
        <taxon>Streptosporangiales</taxon>
        <taxon>Thermomonosporaceae</taxon>
        <taxon>Actinomadura</taxon>
    </lineage>
</organism>
<dbReference type="Proteomes" id="UP000431901">
    <property type="component" value="Unassembled WGS sequence"/>
</dbReference>
<reference evidence="1 2" key="1">
    <citation type="submission" date="2019-12" db="EMBL/GenBank/DDBJ databases">
        <title>Nocardia macrotermitis sp. nov. and Nocardia aurantia sp. nov., isolated from the gut of the fungus growing-termite Macrotermes natalensis.</title>
        <authorList>
            <person name="Christine B."/>
            <person name="Rene B."/>
        </authorList>
    </citation>
    <scope>NUCLEOTIDE SEQUENCE [LARGE SCALE GENOMIC DNA]</scope>
    <source>
        <strain evidence="1 2">DSM 102126</strain>
    </source>
</reference>
<dbReference type="AlphaFoldDB" id="A0A6I4W468"/>
<comment type="caution">
    <text evidence="1">The sequence shown here is derived from an EMBL/GenBank/DDBJ whole genome shotgun (WGS) entry which is preliminary data.</text>
</comment>
<dbReference type="InterPro" id="IPR021456">
    <property type="entry name" value="DUF3107"/>
</dbReference>
<dbReference type="Pfam" id="PF11305">
    <property type="entry name" value="DUF3107"/>
    <property type="match status" value="1"/>
</dbReference>
<sequence length="76" mass="8157">MQVRIGVQYVARELVVDTAQSAAEVERALADALAVENGVLVLADRKGGKVVVPARRLGYLEFGEDEDRRVGFGGSI</sequence>
<dbReference type="OrthoDB" id="3268468at2"/>
<accession>A0A6I4W468</accession>
<gene>
    <name evidence="1" type="ORF">GQ466_04130</name>
</gene>
<keyword evidence="2" id="KW-1185">Reference proteome</keyword>